<dbReference type="STRING" id="1577792.QX51_07175"/>
<keyword evidence="6 9" id="KW-1133">Transmembrane helix</keyword>
<comment type="caution">
    <text evidence="10">The sequence shown here is derived from an EMBL/GenBank/DDBJ whole genome shotgun (WGS) entry which is preliminary data.</text>
</comment>
<dbReference type="Pfam" id="PF03840">
    <property type="entry name" value="SecG"/>
    <property type="match status" value="1"/>
</dbReference>
<accession>A0A0B3VLF2</accession>
<dbReference type="NCBIfam" id="TIGR00810">
    <property type="entry name" value="secG"/>
    <property type="match status" value="1"/>
</dbReference>
<keyword evidence="5 9" id="KW-0653">Protein transport</keyword>
<reference evidence="10 11" key="1">
    <citation type="submission" date="2014-12" db="EMBL/GenBank/DDBJ databases">
        <title>Draft genome sequence of Terrisporobacter sp. 08-306576, isolated from the blood culture of a bacteremia patient.</title>
        <authorList>
            <person name="Lund L.C."/>
            <person name="Sydenham T.V."/>
            <person name="Hogh S.V."/>
            <person name="Skov M.N."/>
            <person name="Kemp M."/>
            <person name="Justesen U.S."/>
        </authorList>
    </citation>
    <scope>NUCLEOTIDE SEQUENCE [LARGE SCALE GENOMIC DNA]</scope>
    <source>
        <strain evidence="10 11">08-306576</strain>
    </source>
</reference>
<keyword evidence="8 9" id="KW-0472">Membrane</keyword>
<dbReference type="GO" id="GO:0005886">
    <property type="term" value="C:plasma membrane"/>
    <property type="evidence" value="ECO:0007669"/>
    <property type="project" value="UniProtKB-SubCell"/>
</dbReference>
<dbReference type="OrthoDB" id="1757631at2"/>
<comment type="function">
    <text evidence="9">Involved in protein export. Participates in an early event of protein translocation.</text>
</comment>
<evidence type="ECO:0000256" key="2">
    <source>
        <dbReference type="ARBA" id="ARBA00008445"/>
    </source>
</evidence>
<evidence type="ECO:0000313" key="10">
    <source>
        <dbReference type="EMBL" id="KHS57606.1"/>
    </source>
</evidence>
<name>A0A0B3VLF2_9FIRM</name>
<organism evidence="10 11">
    <name type="scientific">Terrisporobacter othiniensis</name>
    <dbReference type="NCBI Taxonomy" id="1577792"/>
    <lineage>
        <taxon>Bacteria</taxon>
        <taxon>Bacillati</taxon>
        <taxon>Bacillota</taxon>
        <taxon>Clostridia</taxon>
        <taxon>Peptostreptococcales</taxon>
        <taxon>Peptostreptococcaceae</taxon>
        <taxon>Terrisporobacter</taxon>
    </lineage>
</organism>
<dbReference type="RefSeq" id="WP_039679225.1">
    <property type="nucleotide sequence ID" value="NZ_JAWGXO010000023.1"/>
</dbReference>
<comment type="subcellular location">
    <subcellularLocation>
        <location evidence="9">Cell membrane</location>
        <topology evidence="9">Multi-pass membrane protein</topology>
    </subcellularLocation>
    <subcellularLocation>
        <location evidence="1">Membrane</location>
        <topology evidence="1">Multi-pass membrane protein</topology>
    </subcellularLocation>
</comment>
<feature type="transmembrane region" description="Helical" evidence="9">
    <location>
        <begin position="53"/>
        <end position="75"/>
    </location>
</feature>
<evidence type="ECO:0000256" key="5">
    <source>
        <dbReference type="ARBA" id="ARBA00022927"/>
    </source>
</evidence>
<evidence type="ECO:0000256" key="3">
    <source>
        <dbReference type="ARBA" id="ARBA00022448"/>
    </source>
</evidence>
<keyword evidence="11" id="KW-1185">Reference proteome</keyword>
<protein>
    <recommendedName>
        <fullName evidence="9">Protein-export membrane protein SecG</fullName>
    </recommendedName>
</protein>
<keyword evidence="4 9" id="KW-0812">Transmembrane</keyword>
<dbReference type="GO" id="GO:0009306">
    <property type="term" value="P:protein secretion"/>
    <property type="evidence" value="ECO:0007669"/>
    <property type="project" value="UniProtKB-UniRule"/>
</dbReference>
<dbReference type="GO" id="GO:0015450">
    <property type="term" value="F:protein-transporting ATPase activity"/>
    <property type="evidence" value="ECO:0007669"/>
    <property type="project" value="UniProtKB-UniRule"/>
</dbReference>
<dbReference type="PRINTS" id="PR01651">
    <property type="entry name" value="SECGEXPORT"/>
</dbReference>
<evidence type="ECO:0000256" key="9">
    <source>
        <dbReference type="RuleBase" id="RU365087"/>
    </source>
</evidence>
<proteinExistence type="inferred from homology"/>
<evidence type="ECO:0000256" key="6">
    <source>
        <dbReference type="ARBA" id="ARBA00022989"/>
    </source>
</evidence>
<evidence type="ECO:0000313" key="11">
    <source>
        <dbReference type="Proteomes" id="UP000031189"/>
    </source>
</evidence>
<sequence>MLNNALMGVQLVLAVFLMLVIMPQEGKDNFKSDFSGSEEGSQAYFKPKGKQAFLLKSTKIVSILFFINALALLVVNK</sequence>
<comment type="similarity">
    <text evidence="2 9">Belongs to the SecG family.</text>
</comment>
<keyword evidence="9" id="KW-1003">Cell membrane</keyword>
<dbReference type="InterPro" id="IPR004692">
    <property type="entry name" value="SecG"/>
</dbReference>
<dbReference type="AlphaFoldDB" id="A0A0B3VLF2"/>
<feature type="transmembrane region" description="Helical" evidence="9">
    <location>
        <begin position="6"/>
        <end position="22"/>
    </location>
</feature>
<evidence type="ECO:0000256" key="1">
    <source>
        <dbReference type="ARBA" id="ARBA00004141"/>
    </source>
</evidence>
<keyword evidence="7 9" id="KW-0811">Translocation</keyword>
<evidence type="ECO:0000256" key="8">
    <source>
        <dbReference type="ARBA" id="ARBA00023136"/>
    </source>
</evidence>
<keyword evidence="3 9" id="KW-0813">Transport</keyword>
<dbReference type="EMBL" id="JWHR01000068">
    <property type="protein sequence ID" value="KHS57606.1"/>
    <property type="molecule type" value="Genomic_DNA"/>
</dbReference>
<evidence type="ECO:0000256" key="4">
    <source>
        <dbReference type="ARBA" id="ARBA00022692"/>
    </source>
</evidence>
<dbReference type="Proteomes" id="UP000031189">
    <property type="component" value="Unassembled WGS sequence"/>
</dbReference>
<gene>
    <name evidence="10" type="ORF">QX51_07175</name>
</gene>
<evidence type="ECO:0000256" key="7">
    <source>
        <dbReference type="ARBA" id="ARBA00023010"/>
    </source>
</evidence>